<feature type="non-terminal residue" evidence="1">
    <location>
        <position position="79"/>
    </location>
</feature>
<gene>
    <name evidence="1" type="primary">ORF221433</name>
</gene>
<organism evidence="1">
    <name type="scientific">Arion vulgaris</name>
    <dbReference type="NCBI Taxonomy" id="1028688"/>
    <lineage>
        <taxon>Eukaryota</taxon>
        <taxon>Metazoa</taxon>
        <taxon>Spiralia</taxon>
        <taxon>Lophotrochozoa</taxon>
        <taxon>Mollusca</taxon>
        <taxon>Gastropoda</taxon>
        <taxon>Heterobranchia</taxon>
        <taxon>Euthyneura</taxon>
        <taxon>Panpulmonata</taxon>
        <taxon>Eupulmonata</taxon>
        <taxon>Stylommatophora</taxon>
        <taxon>Helicina</taxon>
        <taxon>Arionoidea</taxon>
        <taxon>Arionidae</taxon>
        <taxon>Arion</taxon>
    </lineage>
</organism>
<accession>A0A0B7C4Y9</accession>
<name>A0A0B7C4Y9_9EUPU</name>
<proteinExistence type="predicted"/>
<sequence length="79" mass="8970">NSKKNKAGRSYLPIKAASRKHLNKVDYQINTSKLIQVIAKGTAVKATSTNFITKLYMERQKSTKGPSFRMRISRRIRSG</sequence>
<feature type="non-terminal residue" evidence="1">
    <location>
        <position position="1"/>
    </location>
</feature>
<reference evidence="1" key="1">
    <citation type="submission" date="2014-12" db="EMBL/GenBank/DDBJ databases">
        <title>Insight into the proteome of Arion vulgaris.</title>
        <authorList>
            <person name="Aradska J."/>
            <person name="Bulat T."/>
            <person name="Smidak R."/>
            <person name="Sarate P."/>
            <person name="Gangsoo J."/>
            <person name="Sialana F."/>
            <person name="Bilban M."/>
            <person name="Lubec G."/>
        </authorList>
    </citation>
    <scope>NUCLEOTIDE SEQUENCE</scope>
    <source>
        <tissue evidence="1">Skin</tissue>
    </source>
</reference>
<dbReference type="AlphaFoldDB" id="A0A0B7C4Y9"/>
<protein>
    <submittedName>
        <fullName evidence="1">Uncharacterized protein</fullName>
    </submittedName>
</protein>
<evidence type="ECO:0000313" key="1">
    <source>
        <dbReference type="EMBL" id="CEK99510.1"/>
    </source>
</evidence>
<dbReference type="EMBL" id="HACG01052639">
    <property type="protein sequence ID" value="CEK99510.1"/>
    <property type="molecule type" value="Transcribed_RNA"/>
</dbReference>